<comment type="caution">
    <text evidence="1">The sequence shown here is derived from an EMBL/GenBank/DDBJ whole genome shotgun (WGS) entry which is preliminary data.</text>
</comment>
<dbReference type="EMBL" id="JARAOO010000004">
    <property type="protein sequence ID" value="KAJ7971863.1"/>
    <property type="molecule type" value="Genomic_DNA"/>
</dbReference>
<keyword evidence="2" id="KW-1185">Reference proteome</keyword>
<gene>
    <name evidence="1" type="ORF">O6P43_009831</name>
</gene>
<proteinExistence type="predicted"/>
<dbReference type="AlphaFoldDB" id="A0AAD7PZ84"/>
<protein>
    <submittedName>
        <fullName evidence="1">Uncharacterized protein</fullName>
    </submittedName>
</protein>
<organism evidence="1 2">
    <name type="scientific">Quillaja saponaria</name>
    <name type="common">Soap bark tree</name>
    <dbReference type="NCBI Taxonomy" id="32244"/>
    <lineage>
        <taxon>Eukaryota</taxon>
        <taxon>Viridiplantae</taxon>
        <taxon>Streptophyta</taxon>
        <taxon>Embryophyta</taxon>
        <taxon>Tracheophyta</taxon>
        <taxon>Spermatophyta</taxon>
        <taxon>Magnoliopsida</taxon>
        <taxon>eudicotyledons</taxon>
        <taxon>Gunneridae</taxon>
        <taxon>Pentapetalae</taxon>
        <taxon>rosids</taxon>
        <taxon>fabids</taxon>
        <taxon>Fabales</taxon>
        <taxon>Quillajaceae</taxon>
        <taxon>Quillaja</taxon>
    </lineage>
</organism>
<dbReference type="KEGG" id="qsa:O6P43_009831"/>
<evidence type="ECO:0000313" key="2">
    <source>
        <dbReference type="Proteomes" id="UP001163823"/>
    </source>
</evidence>
<sequence>MQGQFCPSSRSGTAAWNNYTQVLHNHDEYFVLTKSSSDDPGNLGLTTVMSSFHAPHIDFKLLDAYPEKDGANSSGSTKMSLL</sequence>
<accession>A0AAD7PZ84</accession>
<evidence type="ECO:0000313" key="1">
    <source>
        <dbReference type="EMBL" id="KAJ7971863.1"/>
    </source>
</evidence>
<name>A0AAD7PZ84_QUISA</name>
<dbReference type="Proteomes" id="UP001163823">
    <property type="component" value="Chromosome 4"/>
</dbReference>
<reference evidence="1" key="1">
    <citation type="journal article" date="2023" name="Science">
        <title>Elucidation of the pathway for biosynthesis of saponin adjuvants from the soapbark tree.</title>
        <authorList>
            <person name="Reed J."/>
            <person name="Orme A."/>
            <person name="El-Demerdash A."/>
            <person name="Owen C."/>
            <person name="Martin L.B.B."/>
            <person name="Misra R.C."/>
            <person name="Kikuchi S."/>
            <person name="Rejzek M."/>
            <person name="Martin A.C."/>
            <person name="Harkess A."/>
            <person name="Leebens-Mack J."/>
            <person name="Louveau T."/>
            <person name="Stephenson M.J."/>
            <person name="Osbourn A."/>
        </authorList>
    </citation>
    <scope>NUCLEOTIDE SEQUENCE</scope>
    <source>
        <strain evidence="1">S10</strain>
    </source>
</reference>